<evidence type="ECO:0000256" key="3">
    <source>
        <dbReference type="ARBA" id="ARBA00010617"/>
    </source>
</evidence>
<protein>
    <recommendedName>
        <fullName evidence="13">Cytochrome P450</fullName>
    </recommendedName>
</protein>
<dbReference type="CDD" id="cd11026">
    <property type="entry name" value="CYP2"/>
    <property type="match status" value="2"/>
</dbReference>
<keyword evidence="7 10" id="KW-0408">Iron</keyword>
<dbReference type="InterPro" id="IPR050182">
    <property type="entry name" value="Cytochrome_P450_fam2"/>
</dbReference>
<evidence type="ECO:0000256" key="10">
    <source>
        <dbReference type="PIRSR" id="PIRSR602401-1"/>
    </source>
</evidence>
<evidence type="ECO:0000256" key="5">
    <source>
        <dbReference type="ARBA" id="ARBA00022723"/>
    </source>
</evidence>
<feature type="binding site" description="axial binding residue" evidence="10">
    <location>
        <position position="716"/>
    </location>
    <ligand>
        <name>heme</name>
        <dbReference type="ChEBI" id="CHEBI:30413"/>
    </ligand>
    <ligandPart>
        <name>Fe</name>
        <dbReference type="ChEBI" id="CHEBI:18248"/>
    </ligandPart>
</feature>
<dbReference type="PROSITE" id="PS00086">
    <property type="entry name" value="CYTOCHROME_P450"/>
    <property type="match status" value="2"/>
</dbReference>
<dbReference type="PRINTS" id="PR00463">
    <property type="entry name" value="EP450I"/>
</dbReference>
<dbReference type="EMBL" id="JAFBMS010000007">
    <property type="protein sequence ID" value="KAG9350976.1"/>
    <property type="molecule type" value="Genomic_DNA"/>
</dbReference>
<evidence type="ECO:0000256" key="7">
    <source>
        <dbReference type="ARBA" id="ARBA00023004"/>
    </source>
</evidence>
<keyword evidence="5 10" id="KW-0479">Metal-binding</keyword>
<dbReference type="GO" id="GO:0005506">
    <property type="term" value="F:iron ion binding"/>
    <property type="evidence" value="ECO:0007669"/>
    <property type="project" value="InterPro"/>
</dbReference>
<dbReference type="SUPFAM" id="SSF48264">
    <property type="entry name" value="Cytochrome P450"/>
    <property type="match status" value="2"/>
</dbReference>
<keyword evidence="9" id="KW-0472">Membrane</keyword>
<evidence type="ECO:0000256" key="4">
    <source>
        <dbReference type="ARBA" id="ARBA00022617"/>
    </source>
</evidence>
<dbReference type="Pfam" id="PF00067">
    <property type="entry name" value="p450"/>
    <property type="match status" value="2"/>
</dbReference>
<dbReference type="InterPro" id="IPR017972">
    <property type="entry name" value="Cyt_P450_CS"/>
</dbReference>
<dbReference type="Gene3D" id="1.10.630.10">
    <property type="entry name" value="Cytochrome P450"/>
    <property type="match status" value="2"/>
</dbReference>
<organism evidence="11 12">
    <name type="scientific">Albula glossodonta</name>
    <name type="common">roundjaw bonefish</name>
    <dbReference type="NCBI Taxonomy" id="121402"/>
    <lineage>
        <taxon>Eukaryota</taxon>
        <taxon>Metazoa</taxon>
        <taxon>Chordata</taxon>
        <taxon>Craniata</taxon>
        <taxon>Vertebrata</taxon>
        <taxon>Euteleostomi</taxon>
        <taxon>Actinopterygii</taxon>
        <taxon>Neopterygii</taxon>
        <taxon>Teleostei</taxon>
        <taxon>Albuliformes</taxon>
        <taxon>Albulidae</taxon>
        <taxon>Albula</taxon>
    </lineage>
</organism>
<comment type="caution">
    <text evidence="11">The sequence shown here is derived from an EMBL/GenBank/DDBJ whole genome shotgun (WGS) entry which is preliminary data.</text>
</comment>
<proteinExistence type="inferred from homology"/>
<dbReference type="InterPro" id="IPR001128">
    <property type="entry name" value="Cyt_P450"/>
</dbReference>
<sequence>MKEALVQQAENFVDRPSLPLFHDLLHNNGLVISNGYGWKQQRRFALMTLKNFGVGKKSLESSIQVESKYLNEVMASEQGQPFDPQLIINNAVSNIICCLVFGDRFEYTDSYFQDLLKLINEAVYLEGSIWVPVYNAFPWLMRRLPGPHKTLFSHWTKVISFVRLKIEEHKVDWDPSEPRDYIDCFLSEMEKDAGFNEENLCFCTLDLFVAGSETTSTTLNWGLLFMINYPDIQEKVQAEIDRVIGQSRPPSVADRANMPYTDAVIHEIQRMGNILPLNVARMASKDTQVGEYTIPKGTMVMATLTSVLFDESEWETPYSFNPGHFLDAEGKFRRRDAFTPFSAGKRVCLGEQLARMELFIFFTSLLQRFTFTAPPGVEPTLEYRMGATLSPKPYKLCLVISNGYGWKQQRRFALMTLKNFGVGKKSLESSIQVESKYLNEVMASEQGQPFDPQLIINNAVSNIICCLVFGDRFEYTDSYFQDLLKLMNEAVYLEGSIWVPVYNAFPWLMRRLPGPHKTIFSHWAKVISFVRMKIEEHKVDWDPSEPRDYIDCFLSEMEKDAGFNEENLCFCTLDLFVAGSETTSTTLNWGLLFMINYPDIQEKVQAEIDRVVGQSRPPSVADRASMPYTDAVIHETQRMGNIVPLNVARMASKDTQVGEYTIPKGTTVMATLTSVLFDESEWETPYTFNPGHFLDAEGKFRRRDAFTPFSAGKRVCLGEQLARMELFIFFTSLLQRFTFTAPPGVEPTLEYRMGVTHSPKLYKL</sequence>
<dbReference type="AlphaFoldDB" id="A0A8T2PGX1"/>
<dbReference type="GO" id="GO:0016712">
    <property type="term" value="F:oxidoreductase activity, acting on paired donors, with incorporation or reduction of molecular oxygen, reduced flavin or flavoprotein as one donor, and incorporation of one atom of oxygen"/>
    <property type="evidence" value="ECO:0007669"/>
    <property type="project" value="TreeGrafter"/>
</dbReference>
<evidence type="ECO:0000313" key="11">
    <source>
        <dbReference type="EMBL" id="KAG9350976.1"/>
    </source>
</evidence>
<evidence type="ECO:0000256" key="8">
    <source>
        <dbReference type="ARBA" id="ARBA00023033"/>
    </source>
</evidence>
<dbReference type="OrthoDB" id="2789670at2759"/>
<evidence type="ECO:0000313" key="12">
    <source>
        <dbReference type="Proteomes" id="UP000824540"/>
    </source>
</evidence>
<dbReference type="GO" id="GO:0005737">
    <property type="term" value="C:cytoplasm"/>
    <property type="evidence" value="ECO:0007669"/>
    <property type="project" value="TreeGrafter"/>
</dbReference>
<name>A0A8T2PGX1_9TELE</name>
<comment type="cofactor">
    <cofactor evidence="1 10">
        <name>heme</name>
        <dbReference type="ChEBI" id="CHEBI:30413"/>
    </cofactor>
</comment>
<dbReference type="PANTHER" id="PTHR24300">
    <property type="entry name" value="CYTOCHROME P450 508A4-RELATED"/>
    <property type="match status" value="1"/>
</dbReference>
<dbReference type="GO" id="GO:0006082">
    <property type="term" value="P:organic acid metabolic process"/>
    <property type="evidence" value="ECO:0007669"/>
    <property type="project" value="TreeGrafter"/>
</dbReference>
<dbReference type="Proteomes" id="UP000824540">
    <property type="component" value="Unassembled WGS sequence"/>
</dbReference>
<dbReference type="GO" id="GO:0020037">
    <property type="term" value="F:heme binding"/>
    <property type="evidence" value="ECO:0007669"/>
    <property type="project" value="InterPro"/>
</dbReference>
<evidence type="ECO:0000256" key="6">
    <source>
        <dbReference type="ARBA" id="ARBA00023002"/>
    </source>
</evidence>
<dbReference type="InterPro" id="IPR002401">
    <property type="entry name" value="Cyt_P450_E_grp-I"/>
</dbReference>
<dbReference type="InterPro" id="IPR036396">
    <property type="entry name" value="Cyt_P450_sf"/>
</dbReference>
<comment type="subcellular location">
    <subcellularLocation>
        <location evidence="2">Membrane</location>
    </subcellularLocation>
</comment>
<accession>A0A8T2PGX1</accession>
<dbReference type="PANTHER" id="PTHR24300:SF301">
    <property type="entry name" value="CYP2J25 PROTEIN-RELATED"/>
    <property type="match status" value="1"/>
</dbReference>
<comment type="similarity">
    <text evidence="3">Belongs to the cytochrome P450 family.</text>
</comment>
<gene>
    <name evidence="11" type="ORF">JZ751_024865</name>
</gene>
<evidence type="ECO:0000256" key="9">
    <source>
        <dbReference type="ARBA" id="ARBA00023136"/>
    </source>
</evidence>
<dbReference type="FunFam" id="1.10.630.10:FF:000004">
    <property type="entry name" value="cytochrome P450 2D15 isoform X1"/>
    <property type="match status" value="2"/>
</dbReference>
<evidence type="ECO:0000256" key="2">
    <source>
        <dbReference type="ARBA" id="ARBA00004370"/>
    </source>
</evidence>
<keyword evidence="4 10" id="KW-0349">Heme</keyword>
<keyword evidence="6" id="KW-0560">Oxidoreductase</keyword>
<keyword evidence="8" id="KW-0503">Monooxygenase</keyword>
<dbReference type="PRINTS" id="PR00385">
    <property type="entry name" value="P450"/>
</dbReference>
<feature type="non-terminal residue" evidence="11">
    <location>
        <position position="764"/>
    </location>
</feature>
<evidence type="ECO:0000256" key="1">
    <source>
        <dbReference type="ARBA" id="ARBA00001971"/>
    </source>
</evidence>
<reference evidence="11" key="1">
    <citation type="thesis" date="2021" institute="BYU ScholarsArchive" country="Provo, UT, USA">
        <title>Applications of and Algorithms for Genome Assembly and Genomic Analyses with an Emphasis on Marine Teleosts.</title>
        <authorList>
            <person name="Pickett B.D."/>
        </authorList>
    </citation>
    <scope>NUCLEOTIDE SEQUENCE</scope>
    <source>
        <strain evidence="11">HI-2016</strain>
    </source>
</reference>
<dbReference type="GO" id="GO:0016020">
    <property type="term" value="C:membrane"/>
    <property type="evidence" value="ECO:0007669"/>
    <property type="project" value="UniProtKB-SubCell"/>
</dbReference>
<dbReference type="GO" id="GO:0006805">
    <property type="term" value="P:xenobiotic metabolic process"/>
    <property type="evidence" value="ECO:0007669"/>
    <property type="project" value="TreeGrafter"/>
</dbReference>
<keyword evidence="12" id="KW-1185">Reference proteome</keyword>
<evidence type="ECO:0008006" key="13">
    <source>
        <dbReference type="Google" id="ProtNLM"/>
    </source>
</evidence>